<name>A0A2M4B7W8_9DIPT</name>
<proteinExistence type="predicted"/>
<dbReference type="EMBL" id="GGFK01015815">
    <property type="protein sequence ID" value="MBW49136.1"/>
    <property type="molecule type" value="Transcribed_RNA"/>
</dbReference>
<dbReference type="AlphaFoldDB" id="A0A2M4B7W8"/>
<sequence>MAGAILRASFSTRSRILFFSVSIALSSTARSVSLQRSASTSLCTSDSLASISSTPRSVVNGLRLWRM</sequence>
<accession>A0A2M4B7W8</accession>
<protein>
    <submittedName>
        <fullName evidence="1">Putative secreted protein</fullName>
    </submittedName>
</protein>
<organism evidence="1">
    <name type="scientific">Anopheles triannulatus</name>
    <dbReference type="NCBI Taxonomy" id="58253"/>
    <lineage>
        <taxon>Eukaryota</taxon>
        <taxon>Metazoa</taxon>
        <taxon>Ecdysozoa</taxon>
        <taxon>Arthropoda</taxon>
        <taxon>Hexapoda</taxon>
        <taxon>Insecta</taxon>
        <taxon>Pterygota</taxon>
        <taxon>Neoptera</taxon>
        <taxon>Endopterygota</taxon>
        <taxon>Diptera</taxon>
        <taxon>Nematocera</taxon>
        <taxon>Culicoidea</taxon>
        <taxon>Culicidae</taxon>
        <taxon>Anophelinae</taxon>
        <taxon>Anopheles</taxon>
    </lineage>
</organism>
<evidence type="ECO:0000313" key="1">
    <source>
        <dbReference type="EMBL" id="MBW49136.1"/>
    </source>
</evidence>
<reference evidence="1" key="1">
    <citation type="submission" date="2018-01" db="EMBL/GenBank/DDBJ databases">
        <title>An insight into the sialome of Amazonian anophelines.</title>
        <authorList>
            <person name="Ribeiro J.M."/>
            <person name="Scarpassa V."/>
            <person name="Calvo E."/>
        </authorList>
    </citation>
    <scope>NUCLEOTIDE SEQUENCE</scope>
    <source>
        <tissue evidence="1">Salivary glands</tissue>
    </source>
</reference>